<evidence type="ECO:0000256" key="3">
    <source>
        <dbReference type="SAM" id="MobiDB-lite"/>
    </source>
</evidence>
<evidence type="ECO:0000313" key="4">
    <source>
        <dbReference type="EMBL" id="KAE8727363.1"/>
    </source>
</evidence>
<feature type="repeat" description="PPR" evidence="2">
    <location>
        <begin position="148"/>
        <end position="183"/>
    </location>
</feature>
<dbReference type="Pfam" id="PF01535">
    <property type="entry name" value="PPR"/>
    <property type="match status" value="2"/>
</dbReference>
<evidence type="ECO:0000256" key="1">
    <source>
        <dbReference type="ARBA" id="ARBA00022737"/>
    </source>
</evidence>
<name>A0A6A3CDV4_HIBSY</name>
<dbReference type="InterPro" id="IPR046960">
    <property type="entry name" value="PPR_At4g14850-like_plant"/>
</dbReference>
<dbReference type="Proteomes" id="UP000436088">
    <property type="component" value="Unassembled WGS sequence"/>
</dbReference>
<feature type="repeat" description="PPR" evidence="2">
    <location>
        <begin position="254"/>
        <end position="288"/>
    </location>
</feature>
<dbReference type="SUPFAM" id="SSF48452">
    <property type="entry name" value="TPR-like"/>
    <property type="match status" value="1"/>
</dbReference>
<dbReference type="EMBL" id="VEPZ02000308">
    <property type="protein sequence ID" value="KAE8727363.1"/>
    <property type="molecule type" value="Genomic_DNA"/>
</dbReference>
<accession>A0A6A3CDV4</accession>
<dbReference type="Pfam" id="PF20431">
    <property type="entry name" value="E_motif"/>
    <property type="match status" value="1"/>
</dbReference>
<dbReference type="PANTHER" id="PTHR47926">
    <property type="entry name" value="PENTATRICOPEPTIDE REPEAT-CONTAINING PROTEIN"/>
    <property type="match status" value="1"/>
</dbReference>
<dbReference type="PANTHER" id="PTHR47926:SF386">
    <property type="entry name" value="PENTATRICOPEPTIDE REPEAT-CONTAINING PROTEIN"/>
    <property type="match status" value="1"/>
</dbReference>
<reference evidence="4" key="1">
    <citation type="submission" date="2019-09" db="EMBL/GenBank/DDBJ databases">
        <title>Draft genome information of white flower Hibiscus syriacus.</title>
        <authorList>
            <person name="Kim Y.-M."/>
        </authorList>
    </citation>
    <scope>NUCLEOTIDE SEQUENCE [LARGE SCALE GENOMIC DNA]</scope>
    <source>
        <strain evidence="4">YM2019G1</strain>
    </source>
</reference>
<dbReference type="InterPro" id="IPR002885">
    <property type="entry name" value="PPR_rpt"/>
</dbReference>
<protein>
    <submittedName>
        <fullName evidence="4">Binding</fullName>
    </submittedName>
</protein>
<dbReference type="GO" id="GO:0003723">
    <property type="term" value="F:RNA binding"/>
    <property type="evidence" value="ECO:0007669"/>
    <property type="project" value="InterPro"/>
</dbReference>
<dbReference type="AlphaFoldDB" id="A0A6A3CDV4"/>
<dbReference type="FunFam" id="1.25.40.10:FF:000090">
    <property type="entry name" value="Pentatricopeptide repeat-containing protein, chloroplastic"/>
    <property type="match status" value="1"/>
</dbReference>
<evidence type="ECO:0000256" key="2">
    <source>
        <dbReference type="PROSITE-ProRule" id="PRU00708"/>
    </source>
</evidence>
<feature type="repeat" description="PPR" evidence="2">
    <location>
        <begin position="12"/>
        <end position="46"/>
    </location>
</feature>
<keyword evidence="1" id="KW-0677">Repeat</keyword>
<dbReference type="Pfam" id="PF13041">
    <property type="entry name" value="PPR_2"/>
    <property type="match status" value="3"/>
</dbReference>
<dbReference type="GO" id="GO:0009451">
    <property type="term" value="P:RNA modification"/>
    <property type="evidence" value="ECO:0007669"/>
    <property type="project" value="InterPro"/>
</dbReference>
<feature type="repeat" description="PPR" evidence="2">
    <location>
        <begin position="219"/>
        <end position="253"/>
    </location>
</feature>
<comment type="caution">
    <text evidence="4">The sequence shown here is derived from an EMBL/GenBank/DDBJ whole genome shotgun (WGS) entry which is preliminary data.</text>
</comment>
<sequence length="877" mass="98085">MMSSSCENTRPNLVSWTAVIGGFSQNGYDEEAIEMFFRMVREGIEPNVQTLASVLPACARLQKLSLGKEFHGYITRHRLMSNPIVVNGLIDVYRRCCDVTSSFQLFSKFPRKNVVSCNTKIDGYCENGHVSKAKALFDQMRTVGIKKDIISWNTLISEHVNNSLLDGALNLFNHFLTEEGIEPDSFTLGSVLSAFTDMASLRLGKEIHTQAIVRVSERDTTTWNALISGYARFNQIEDIQHLLRKMKEDGFEPNVYTWNGIIAGHVENELNDKAMQLFSEMQTSNMRHDIYTIGIILPACSISATIERGKQVHAHAIRCGYDADVYIGEALVDMYAKCGSIQHALLAYNRILEPNLVSHNAMLTSYAMHGHGEERIALFRRIIENGCRPDHVTFLSALSSCVHVRSIEMGRELFDLMQHYDIKPTIKQYTCMIDLLSRAGQFTEAYKLINRVPVEVYLVMWVALLGGCVLHSNVELGEVATKRLIALETNNTANYALLANLYAHAGKWSDLLKVMVDPQVVSPVNSPGNSSVFPSNPSCVQHILKHDTIKLVKNTYLLWTHQVALILNGYGLMKYITPDSVIPSEWITTESGQVEENPSFFVYRQQDKLLASWLLTTEHISVVLAGLSMEFEFIIAITSRDTLSLEVHTEMLLDCEARQKVFLSDGISANMVVRSSDIRDVPVKLCGKFGHTVQKCYHRFDRDFIGVTTGEALHSDARKKSSSSNDDNHLSHSPSPRMQAYTHFMASPYLTGLVYSPYLYPGALGMSTLFYHGFLYSSFGYLPADTRFSSSTSNVPSTAFVSALPGASSSVSTHSTAANALWYPDTGVTHHVLNDLSVFDLTQRLPIHVIIPFSWVMIRVFQSLILVKVACTLVSNL</sequence>
<dbReference type="InterPro" id="IPR011990">
    <property type="entry name" value="TPR-like_helical_dom_sf"/>
</dbReference>
<dbReference type="InterPro" id="IPR046848">
    <property type="entry name" value="E_motif"/>
</dbReference>
<evidence type="ECO:0000313" key="5">
    <source>
        <dbReference type="Proteomes" id="UP000436088"/>
    </source>
</evidence>
<dbReference type="PROSITE" id="PS51375">
    <property type="entry name" value="PPR"/>
    <property type="match status" value="7"/>
</dbReference>
<feature type="repeat" description="PPR" evidence="2">
    <location>
        <begin position="355"/>
        <end position="389"/>
    </location>
</feature>
<dbReference type="Gene3D" id="1.25.40.10">
    <property type="entry name" value="Tetratricopeptide repeat domain"/>
    <property type="match status" value="5"/>
</dbReference>
<keyword evidence="5" id="KW-1185">Reference proteome</keyword>
<dbReference type="NCBIfam" id="TIGR00756">
    <property type="entry name" value="PPR"/>
    <property type="match status" value="5"/>
</dbReference>
<organism evidence="4 5">
    <name type="scientific">Hibiscus syriacus</name>
    <name type="common">Rose of Sharon</name>
    <dbReference type="NCBI Taxonomy" id="106335"/>
    <lineage>
        <taxon>Eukaryota</taxon>
        <taxon>Viridiplantae</taxon>
        <taxon>Streptophyta</taxon>
        <taxon>Embryophyta</taxon>
        <taxon>Tracheophyta</taxon>
        <taxon>Spermatophyta</taxon>
        <taxon>Magnoliopsida</taxon>
        <taxon>eudicotyledons</taxon>
        <taxon>Gunneridae</taxon>
        <taxon>Pentapetalae</taxon>
        <taxon>rosids</taxon>
        <taxon>malvids</taxon>
        <taxon>Malvales</taxon>
        <taxon>Malvaceae</taxon>
        <taxon>Malvoideae</taxon>
        <taxon>Hibiscus</taxon>
    </lineage>
</organism>
<feature type="repeat" description="PPR" evidence="2">
    <location>
        <begin position="113"/>
        <end position="147"/>
    </location>
</feature>
<feature type="repeat" description="PPR" evidence="2">
    <location>
        <begin position="390"/>
        <end position="424"/>
    </location>
</feature>
<dbReference type="Pfam" id="PF13812">
    <property type="entry name" value="PPR_3"/>
    <property type="match status" value="1"/>
</dbReference>
<feature type="region of interest" description="Disordered" evidence="3">
    <location>
        <begin position="715"/>
        <end position="734"/>
    </location>
</feature>
<proteinExistence type="predicted"/>
<gene>
    <name evidence="4" type="ORF">F3Y22_tig00005465pilonHSYRG00107</name>
</gene>